<evidence type="ECO:0000259" key="5">
    <source>
        <dbReference type="Pfam" id="PF01645"/>
    </source>
</evidence>
<organism evidence="6 7">
    <name type="scientific">Brevibacterium daeguense</name>
    <dbReference type="NCBI Taxonomy" id="909936"/>
    <lineage>
        <taxon>Bacteria</taxon>
        <taxon>Bacillati</taxon>
        <taxon>Actinomycetota</taxon>
        <taxon>Actinomycetes</taxon>
        <taxon>Micrococcales</taxon>
        <taxon>Brevibacteriaceae</taxon>
        <taxon>Brevibacterium</taxon>
    </lineage>
</organism>
<comment type="similarity">
    <text evidence="1 2">Belongs to the glutamate synthase family.</text>
</comment>
<dbReference type="InterPro" id="IPR024188">
    <property type="entry name" value="GltB"/>
</dbReference>
<dbReference type="EMBL" id="BAABAZ010000004">
    <property type="protein sequence ID" value="GAA4283090.1"/>
    <property type="molecule type" value="Genomic_DNA"/>
</dbReference>
<comment type="caution">
    <text evidence="6">The sequence shown here is derived from an EMBL/GenBank/DDBJ whole genome shotgun (WGS) entry which is preliminary data.</text>
</comment>
<reference evidence="7" key="1">
    <citation type="journal article" date="2019" name="Int. J. Syst. Evol. Microbiol.">
        <title>The Global Catalogue of Microorganisms (GCM) 10K type strain sequencing project: providing services to taxonomists for standard genome sequencing and annotation.</title>
        <authorList>
            <consortium name="The Broad Institute Genomics Platform"/>
            <consortium name="The Broad Institute Genome Sequencing Center for Infectious Disease"/>
            <person name="Wu L."/>
            <person name="Ma J."/>
        </authorList>
    </citation>
    <scope>NUCLEOTIDE SEQUENCE [LARGE SCALE GENOMIC DNA]</scope>
    <source>
        <strain evidence="7">JCM 17458</strain>
    </source>
</reference>
<keyword evidence="7" id="KW-1185">Reference proteome</keyword>
<dbReference type="Pfam" id="PF01645">
    <property type="entry name" value="Glu_synthase"/>
    <property type="match status" value="1"/>
</dbReference>
<keyword evidence="4" id="KW-0472">Membrane</keyword>
<dbReference type="PANTHER" id="PTHR43819">
    <property type="entry name" value="ARCHAEAL-TYPE GLUTAMATE SYNTHASE [NADPH]"/>
    <property type="match status" value="1"/>
</dbReference>
<evidence type="ECO:0000256" key="4">
    <source>
        <dbReference type="SAM" id="Phobius"/>
    </source>
</evidence>
<feature type="region of interest" description="Disordered" evidence="3">
    <location>
        <begin position="518"/>
        <end position="562"/>
    </location>
</feature>
<evidence type="ECO:0000256" key="1">
    <source>
        <dbReference type="ARBA" id="ARBA00009716"/>
    </source>
</evidence>
<evidence type="ECO:0000313" key="7">
    <source>
        <dbReference type="Proteomes" id="UP001501586"/>
    </source>
</evidence>
<keyword evidence="4" id="KW-1133">Transmembrane helix</keyword>
<dbReference type="PIRSF" id="PIRSF006429">
    <property type="entry name" value="GOGAT_lg_2"/>
    <property type="match status" value="1"/>
</dbReference>
<keyword evidence="4" id="KW-0812">Transmembrane</keyword>
<evidence type="ECO:0000256" key="3">
    <source>
        <dbReference type="SAM" id="MobiDB-lite"/>
    </source>
</evidence>
<name>A0ABP8EGL1_9MICO</name>
<dbReference type="InterPro" id="IPR013785">
    <property type="entry name" value="Aldolase_TIM"/>
</dbReference>
<dbReference type="Gene3D" id="3.20.20.70">
    <property type="entry name" value="Aldolase class I"/>
    <property type="match status" value="1"/>
</dbReference>
<feature type="domain" description="Glutamate synthase" evidence="5">
    <location>
        <begin position="154"/>
        <end position="470"/>
    </location>
</feature>
<dbReference type="Proteomes" id="UP001501586">
    <property type="component" value="Unassembled WGS sequence"/>
</dbReference>
<evidence type="ECO:0000313" key="6">
    <source>
        <dbReference type="EMBL" id="GAA4283090.1"/>
    </source>
</evidence>
<dbReference type="PANTHER" id="PTHR43819:SF1">
    <property type="entry name" value="ARCHAEAL-TYPE GLUTAMATE SYNTHASE [NADPH]"/>
    <property type="match status" value="1"/>
</dbReference>
<dbReference type="PIRSF" id="PIRSF500060">
    <property type="entry name" value="UCP500060"/>
    <property type="match status" value="1"/>
</dbReference>
<dbReference type="RefSeq" id="WP_236864474.1">
    <property type="nucleotide sequence ID" value="NZ_BAABAZ010000004.1"/>
</dbReference>
<protein>
    <submittedName>
        <fullName evidence="6">FMN-binding glutamate synthase family protein</fullName>
    </submittedName>
</protein>
<dbReference type="InterPro" id="IPR027283">
    <property type="entry name" value="YerD"/>
</dbReference>
<accession>A0ABP8EGL1</accession>
<gene>
    <name evidence="6" type="ORF">GCM10022261_06210</name>
</gene>
<feature type="transmembrane region" description="Helical" evidence="4">
    <location>
        <begin position="27"/>
        <end position="47"/>
    </location>
</feature>
<dbReference type="CDD" id="cd02808">
    <property type="entry name" value="GltS_FMN"/>
    <property type="match status" value="1"/>
</dbReference>
<dbReference type="InterPro" id="IPR002932">
    <property type="entry name" value="Glu_synthdom"/>
</dbReference>
<proteinExistence type="inferred from homology"/>
<sequence>MVAIGISIGVLAVLASAVALALVVSPWWWILAAVAALLLVVAIIDLIQPRKAVLRNFPVLGHGRYLMEEIRPMIQQYFIERNTDGRPFDRDVRSLIYERAAGRHSVKSFGTELEVREPGYEYLIHSVQPGRMPEGEHRVRLGGPQCSRPYDASLLNISAMSFGSLSKNAVLAMNHGAAQGGFLHDTGEGGLTKYHLAAGADLMWEFGSGYFGCRDADGDFSPEEFAAKAQLPEVKAITIKLSQGAKPGLGGVLPAHKVTPEIAEARGVPVGADCISPPAHSAFASPREMMQFIGQLRELSGGKPIGFKLCVGMRRDVLGICKAILETGILPDFIIVDGSEGGTGAAPLEYEDHMGTPLTEGIHVVHNALVGCGLREHIRIGAAGKIASGNDIVRRLIQGADFCMSARAMMMAVGCIQAQKCHTNRCPTGVATQDPKLYRGLDVPSKSEQVYNYHRATVREAKQMIASLGVDRPEELDHQMLRKRVSQTRVVSYASLFNWMRHGELLNDPPRGWAADWRVSSPDRFGPGPSMGANRYGRPPASGQPQPPDLVQEDPNEPSYRA</sequence>
<evidence type="ECO:0000256" key="2">
    <source>
        <dbReference type="PIRNR" id="PIRNR006429"/>
    </source>
</evidence>
<dbReference type="SUPFAM" id="SSF51395">
    <property type="entry name" value="FMN-linked oxidoreductases"/>
    <property type="match status" value="1"/>
</dbReference>